<name>A0A9X1VB03_9BACL</name>
<sequence length="776" mass="88739">MKREEEEQTRESRQTTNTSISGNTDSELKLFIGAAPGVGKTYTMLAEANRLRERGVDVVIGYIDTHERPETKEQLGSLEIIPRRIVHYRGRRFEEVNVQAICARKPGVVVIDELAHTNAPGSTFPKRYMDVEYLLDQGFSVLTAVNVQHIEGIHEEAEDITGIRVKELIPIAFIKRAQEVEVIDVTPETLRQRMRDGSIYSADKINQALEHFFRKSNLFGLRELALRMVAEDVDERLQRSYERSRIPGPVGARETIMVCVNYLPRALQLVQRGFRMAQRMKAELYVLSICNTGEDQLKERDIGRLDKLREMAASCTAEWILEPQNDRSVGKVIIDTAERLNVTQVVIGQPSHAKRWNHIWNDAPVRYLLRNMKYVDVRIVGWKEDTTSLDDRSCAVGHNARVSVSSVEAQEYKSDVRRRGQLTIYVGAAPGVGKTYKMLRDAHDWKRRGKDVVIGLIETHGRIETEAQIEGLEILSKRMHRFLDRVYEDLDVEAILKRKPGIVLIDELAHSNVPGSVREKRYQDIEYLLDHGINVVTAVNIQHLESLHDKVEHITGIKVRERVPDWFMKLAREVKLIDVTPETLQQRLKSGKIYTGDKIQRALDNFFQIGNLAALREVALLEVADDVDQRLDRELEKNDPEGNKTERILVAVNHRPHSEKLIRRGWRLADRLQAQLWVLVVLSQEAMSDEDRRDLERIQKLSEQFEATFITRKALDQGVGATIVAVAEELGISQFVTGQPLPPINLLKRMQGNPIDYVLAHADFVDLYIIANSRDN</sequence>
<gene>
    <name evidence="6" type="ORF">MM817_00928</name>
</gene>
<dbReference type="Gene3D" id="3.40.50.300">
    <property type="entry name" value="P-loop containing nucleotide triphosphate hydrolases"/>
    <property type="match status" value="2"/>
</dbReference>
<keyword evidence="1" id="KW-0808">Transferase</keyword>
<dbReference type="PANTHER" id="PTHR45569:SF1">
    <property type="entry name" value="SENSOR PROTEIN KDPD"/>
    <property type="match status" value="1"/>
</dbReference>
<keyword evidence="2" id="KW-0418">Kinase</keyword>
<reference evidence="6" key="1">
    <citation type="submission" date="2022-03" db="EMBL/GenBank/DDBJ databases">
        <title>Draft Genome Sequence of Firmicute Strain S0AB, a Heterotrophic Iron/Sulfur-Oxidizing Extreme Acidophile.</title>
        <authorList>
            <person name="Vergara E."/>
            <person name="Pakostova E."/>
            <person name="Johnson D.B."/>
            <person name="Holmes D.S."/>
        </authorList>
    </citation>
    <scope>NUCLEOTIDE SEQUENCE</scope>
    <source>
        <strain evidence="6">S0AB</strain>
    </source>
</reference>
<feature type="region of interest" description="Disordered" evidence="4">
    <location>
        <begin position="1"/>
        <end position="23"/>
    </location>
</feature>
<dbReference type="FunFam" id="3.40.50.300:FF:000483">
    <property type="entry name" value="Sensor histidine kinase KdpD"/>
    <property type="match status" value="2"/>
</dbReference>
<organism evidence="6 7">
    <name type="scientific">Sulfoacidibacillus ferrooxidans</name>
    <dbReference type="NCBI Taxonomy" id="2005001"/>
    <lineage>
        <taxon>Bacteria</taxon>
        <taxon>Bacillati</taxon>
        <taxon>Bacillota</taxon>
        <taxon>Bacilli</taxon>
        <taxon>Bacillales</taxon>
        <taxon>Alicyclobacillaceae</taxon>
        <taxon>Sulfoacidibacillus</taxon>
    </lineage>
</organism>
<dbReference type="SUPFAM" id="SSF52540">
    <property type="entry name" value="P-loop containing nucleoside triphosphate hydrolases"/>
    <property type="match status" value="2"/>
</dbReference>
<dbReference type="InterPro" id="IPR003852">
    <property type="entry name" value="Sig_transdc_His_kinase_KdpD_N"/>
</dbReference>
<evidence type="ECO:0000256" key="1">
    <source>
        <dbReference type="ARBA" id="ARBA00022679"/>
    </source>
</evidence>
<proteinExistence type="predicted"/>
<evidence type="ECO:0000256" key="3">
    <source>
        <dbReference type="ARBA" id="ARBA00023012"/>
    </source>
</evidence>
<dbReference type="InterPro" id="IPR052023">
    <property type="entry name" value="Histidine_kinase_KdpD"/>
</dbReference>
<feature type="domain" description="Signal transduction histidine kinase osmosensitive K+ channel sensor N-terminal" evidence="5">
    <location>
        <begin position="418"/>
        <end position="627"/>
    </location>
</feature>
<dbReference type="GO" id="GO:0000155">
    <property type="term" value="F:phosphorelay sensor kinase activity"/>
    <property type="evidence" value="ECO:0007669"/>
    <property type="project" value="InterPro"/>
</dbReference>
<dbReference type="Proteomes" id="UP001139263">
    <property type="component" value="Unassembled WGS sequence"/>
</dbReference>
<dbReference type="Pfam" id="PF02702">
    <property type="entry name" value="KdpD"/>
    <property type="match status" value="2"/>
</dbReference>
<comment type="caution">
    <text evidence="6">The sequence shown here is derived from an EMBL/GenBank/DDBJ whole genome shotgun (WGS) entry which is preliminary data.</text>
</comment>
<evidence type="ECO:0000313" key="7">
    <source>
        <dbReference type="Proteomes" id="UP001139263"/>
    </source>
</evidence>
<evidence type="ECO:0000256" key="2">
    <source>
        <dbReference type="ARBA" id="ARBA00022777"/>
    </source>
</evidence>
<protein>
    <recommendedName>
        <fullName evidence="5">Signal transduction histidine kinase osmosensitive K+ channel sensor N-terminal domain-containing protein</fullName>
    </recommendedName>
</protein>
<evidence type="ECO:0000256" key="4">
    <source>
        <dbReference type="SAM" id="MobiDB-lite"/>
    </source>
</evidence>
<dbReference type="GO" id="GO:0005886">
    <property type="term" value="C:plasma membrane"/>
    <property type="evidence" value="ECO:0007669"/>
    <property type="project" value="TreeGrafter"/>
</dbReference>
<feature type="compositionally biased region" description="Basic and acidic residues" evidence="4">
    <location>
        <begin position="1"/>
        <end position="13"/>
    </location>
</feature>
<keyword evidence="3" id="KW-0902">Two-component regulatory system</keyword>
<dbReference type="Gene3D" id="3.40.50.620">
    <property type="entry name" value="HUPs"/>
    <property type="match status" value="2"/>
</dbReference>
<dbReference type="RefSeq" id="WP_241712231.1">
    <property type="nucleotide sequence ID" value="NZ_JALBUF010000001.1"/>
</dbReference>
<evidence type="ECO:0000313" key="6">
    <source>
        <dbReference type="EMBL" id="MCI0182662.1"/>
    </source>
</evidence>
<dbReference type="SUPFAM" id="SSF52402">
    <property type="entry name" value="Adenine nucleotide alpha hydrolases-like"/>
    <property type="match status" value="2"/>
</dbReference>
<feature type="domain" description="Signal transduction histidine kinase osmosensitive K+ channel sensor N-terminal" evidence="5">
    <location>
        <begin position="26"/>
        <end position="233"/>
    </location>
</feature>
<dbReference type="GO" id="GO:0005737">
    <property type="term" value="C:cytoplasm"/>
    <property type="evidence" value="ECO:0007669"/>
    <property type="project" value="UniProtKB-ARBA"/>
</dbReference>
<dbReference type="AlphaFoldDB" id="A0A9X1VB03"/>
<dbReference type="EMBL" id="JALBUF010000001">
    <property type="protein sequence ID" value="MCI0182662.1"/>
    <property type="molecule type" value="Genomic_DNA"/>
</dbReference>
<dbReference type="InterPro" id="IPR014729">
    <property type="entry name" value="Rossmann-like_a/b/a_fold"/>
</dbReference>
<keyword evidence="7" id="KW-1185">Reference proteome</keyword>
<dbReference type="InterPro" id="IPR027417">
    <property type="entry name" value="P-loop_NTPase"/>
</dbReference>
<evidence type="ECO:0000259" key="5">
    <source>
        <dbReference type="Pfam" id="PF02702"/>
    </source>
</evidence>
<dbReference type="PANTHER" id="PTHR45569">
    <property type="entry name" value="SENSOR PROTEIN KDPD"/>
    <property type="match status" value="1"/>
</dbReference>
<accession>A0A9X1VB03</accession>